<name>M5S456_9BACT</name>
<dbReference type="EMBL" id="ANOG01000103">
    <property type="protein sequence ID" value="EMI22422.1"/>
    <property type="molecule type" value="Genomic_DNA"/>
</dbReference>
<evidence type="ECO:0000313" key="2">
    <source>
        <dbReference type="Proteomes" id="UP000011991"/>
    </source>
</evidence>
<comment type="caution">
    <text evidence="1">The sequence shown here is derived from an EMBL/GenBank/DDBJ whole genome shotgun (WGS) entry which is preliminary data.</text>
</comment>
<proteinExistence type="predicted"/>
<accession>M5S456</accession>
<dbReference type="PATRIC" id="fig|1265738.3.peg.648"/>
<keyword evidence="2" id="KW-1185">Reference proteome</keyword>
<protein>
    <submittedName>
        <fullName evidence="1">Uncharacterized protein</fullName>
    </submittedName>
</protein>
<sequence>MVFYVGVAPAKPDLSIEFLEHDVISLLSFGLCRLSHTHNRCDPSKANETTMTKVSQTSQFIASDLKVGSSVRIAYRRTNFLDLPTREQLW</sequence>
<gene>
    <name evidence="1" type="ORF">RMSM_00649</name>
</gene>
<organism evidence="1 2">
    <name type="scientific">Rhodopirellula maiorica SM1</name>
    <dbReference type="NCBI Taxonomy" id="1265738"/>
    <lineage>
        <taxon>Bacteria</taxon>
        <taxon>Pseudomonadati</taxon>
        <taxon>Planctomycetota</taxon>
        <taxon>Planctomycetia</taxon>
        <taxon>Pirellulales</taxon>
        <taxon>Pirellulaceae</taxon>
        <taxon>Novipirellula</taxon>
    </lineage>
</organism>
<dbReference type="Proteomes" id="UP000011991">
    <property type="component" value="Unassembled WGS sequence"/>
</dbReference>
<dbReference type="AlphaFoldDB" id="M5S456"/>
<reference evidence="1 2" key="1">
    <citation type="journal article" date="2013" name="Mar. Genomics">
        <title>Expression of sulfatases in Rhodopirellula baltica and the diversity of sulfatases in the genus Rhodopirellula.</title>
        <authorList>
            <person name="Wegner C.E."/>
            <person name="Richter-Heitmann T."/>
            <person name="Klindworth A."/>
            <person name="Klockow C."/>
            <person name="Richter M."/>
            <person name="Achstetter T."/>
            <person name="Glockner F.O."/>
            <person name="Harder J."/>
        </authorList>
    </citation>
    <scope>NUCLEOTIDE SEQUENCE [LARGE SCALE GENOMIC DNA]</scope>
    <source>
        <strain evidence="1 2">SM1</strain>
    </source>
</reference>
<evidence type="ECO:0000313" key="1">
    <source>
        <dbReference type="EMBL" id="EMI22422.1"/>
    </source>
</evidence>